<dbReference type="PANTHER" id="PTHR11851:SF149">
    <property type="entry name" value="GH01077P"/>
    <property type="match status" value="1"/>
</dbReference>
<dbReference type="GO" id="GO:0004222">
    <property type="term" value="F:metalloendopeptidase activity"/>
    <property type="evidence" value="ECO:0007669"/>
    <property type="project" value="TreeGrafter"/>
</dbReference>
<dbReference type="GO" id="GO:0005739">
    <property type="term" value="C:mitochondrion"/>
    <property type="evidence" value="ECO:0007669"/>
    <property type="project" value="UniProtKB-SubCell"/>
</dbReference>
<evidence type="ECO:0000256" key="5">
    <source>
        <dbReference type="ARBA" id="ARBA00022801"/>
    </source>
</evidence>
<keyword evidence="8" id="KW-0496">Mitochondrion</keyword>
<dbReference type="InterPro" id="IPR011249">
    <property type="entry name" value="Metalloenz_LuxS/M16"/>
</dbReference>
<proteinExistence type="predicted"/>
<dbReference type="InterPro" id="IPR050361">
    <property type="entry name" value="MPP/UQCRC_Complex"/>
</dbReference>
<reference evidence="12" key="1">
    <citation type="submission" date="2025-08" db="UniProtKB">
        <authorList>
            <consortium name="RefSeq"/>
        </authorList>
    </citation>
    <scope>IDENTIFICATION</scope>
    <source>
        <tissue evidence="12">Whole body</tissue>
    </source>
</reference>
<keyword evidence="5" id="KW-0378">Hydrolase</keyword>
<organism evidence="11 12">
    <name type="scientific">Ceratina calcarata</name>
    <dbReference type="NCBI Taxonomy" id="156304"/>
    <lineage>
        <taxon>Eukaryota</taxon>
        <taxon>Metazoa</taxon>
        <taxon>Ecdysozoa</taxon>
        <taxon>Arthropoda</taxon>
        <taxon>Hexapoda</taxon>
        <taxon>Insecta</taxon>
        <taxon>Pterygota</taxon>
        <taxon>Neoptera</taxon>
        <taxon>Endopterygota</taxon>
        <taxon>Hymenoptera</taxon>
        <taxon>Apocrita</taxon>
        <taxon>Aculeata</taxon>
        <taxon>Apoidea</taxon>
        <taxon>Anthophila</taxon>
        <taxon>Apidae</taxon>
        <taxon>Ceratina</taxon>
        <taxon>Zadontomerus</taxon>
    </lineage>
</organism>
<dbReference type="PANTHER" id="PTHR11851">
    <property type="entry name" value="METALLOPROTEASE"/>
    <property type="match status" value="1"/>
</dbReference>
<dbReference type="InterPro" id="IPR007863">
    <property type="entry name" value="Peptidase_M16_C"/>
</dbReference>
<dbReference type="KEGG" id="ccal:108628520"/>
<evidence type="ECO:0000313" key="12">
    <source>
        <dbReference type="RefSeq" id="XP_017885996.1"/>
    </source>
</evidence>
<evidence type="ECO:0000256" key="8">
    <source>
        <dbReference type="ARBA" id="ARBA00023128"/>
    </source>
</evidence>
<dbReference type="Pfam" id="PF05193">
    <property type="entry name" value="Peptidase_M16_C"/>
    <property type="match status" value="1"/>
</dbReference>
<dbReference type="InterPro" id="IPR011765">
    <property type="entry name" value="Pept_M16_N"/>
</dbReference>
<dbReference type="GO" id="GO:0006627">
    <property type="term" value="P:protein processing involved in protein targeting to mitochondrion"/>
    <property type="evidence" value="ECO:0007669"/>
    <property type="project" value="TreeGrafter"/>
</dbReference>
<sequence>MESIEDDATYIRLIFKGFVFITNKRYETFQDLGAISRKMSKVLNTYSNLENTTESCYMDNGIRLVCERRKSFNTTLGCFLPAGSMYEMPEERGSVLFLEHLLFRRTKTHDQLETIVQDIGGKIAAVGMRDMFVFYGTVQSCKVDELVQLFADVILNGVICATDITEEKCVILNELAEMEVDREKVVMDYLPTIAYQGTALGNSVYTDTDTIKQFSIEKLSGFRSRLFKPCYITMISTGSVCLNELRKMVCEHFDCKVDDYKSSFGISSRMRTGTESLEYRFSAAELRLRDDDNQLAYVAIGVEGPSYKQRKEHVAFTVAKQIVGSWDMSYSGVNHNAPYIAHFAYNTDTCLMYKSFFHNYAQSTSIWGCYFVCERLKIEQMVAGLRKVWMKLCTTITEKEVSRAVNQCIAIDLMACNNSTNRFFDIVENVFRYGCYESIEQRVTEYEKINADKIREVCGKYVYDQHPVVIALGRIENLPDYALIRNGLYLLRY</sequence>
<gene>
    <name evidence="12" type="primary">LOC108628520</name>
</gene>
<evidence type="ECO:0000259" key="9">
    <source>
        <dbReference type="Pfam" id="PF00675"/>
    </source>
</evidence>
<evidence type="ECO:0000256" key="4">
    <source>
        <dbReference type="ARBA" id="ARBA00022723"/>
    </source>
</evidence>
<evidence type="ECO:0000256" key="7">
    <source>
        <dbReference type="ARBA" id="ARBA00023049"/>
    </source>
</evidence>
<protein>
    <submittedName>
        <fullName evidence="12">Mitochondrial-processing peptidase subunit beta-like isoform X1</fullName>
    </submittedName>
</protein>
<feature type="domain" description="Peptidase M16 C-terminal" evidence="10">
    <location>
        <begin position="214"/>
        <end position="407"/>
    </location>
</feature>
<comment type="subcellular location">
    <subcellularLocation>
        <location evidence="2">Mitochondrion</location>
    </subcellularLocation>
</comment>
<name>A0AAJ7J6G5_9HYME</name>
<evidence type="ECO:0000259" key="10">
    <source>
        <dbReference type="Pfam" id="PF05193"/>
    </source>
</evidence>
<keyword evidence="3" id="KW-0645">Protease</keyword>
<evidence type="ECO:0000256" key="1">
    <source>
        <dbReference type="ARBA" id="ARBA00001947"/>
    </source>
</evidence>
<keyword evidence="11" id="KW-1185">Reference proteome</keyword>
<evidence type="ECO:0000256" key="2">
    <source>
        <dbReference type="ARBA" id="ARBA00004173"/>
    </source>
</evidence>
<dbReference type="AlphaFoldDB" id="A0AAJ7J6G5"/>
<dbReference type="RefSeq" id="XP_017885996.1">
    <property type="nucleotide sequence ID" value="XM_018030507.2"/>
</dbReference>
<keyword evidence="7" id="KW-0482">Metalloprotease</keyword>
<dbReference type="SUPFAM" id="SSF63411">
    <property type="entry name" value="LuxS/MPP-like metallohydrolase"/>
    <property type="match status" value="2"/>
</dbReference>
<dbReference type="GO" id="GO:0046872">
    <property type="term" value="F:metal ion binding"/>
    <property type="evidence" value="ECO:0007669"/>
    <property type="project" value="UniProtKB-KW"/>
</dbReference>
<evidence type="ECO:0000256" key="3">
    <source>
        <dbReference type="ARBA" id="ARBA00022670"/>
    </source>
</evidence>
<keyword evidence="6" id="KW-0862">Zinc</keyword>
<comment type="cofactor">
    <cofactor evidence="1">
        <name>Zn(2+)</name>
        <dbReference type="ChEBI" id="CHEBI:29105"/>
    </cofactor>
</comment>
<dbReference type="GeneID" id="108628520"/>
<keyword evidence="4" id="KW-0479">Metal-binding</keyword>
<dbReference type="Gene3D" id="3.30.830.10">
    <property type="entry name" value="Metalloenzyme, LuxS/M16 peptidase-like"/>
    <property type="match status" value="2"/>
</dbReference>
<feature type="domain" description="Peptidase M16 N-terminal" evidence="9">
    <location>
        <begin position="74"/>
        <end position="206"/>
    </location>
</feature>
<accession>A0AAJ7J6G5</accession>
<dbReference type="Proteomes" id="UP000694925">
    <property type="component" value="Unplaced"/>
</dbReference>
<evidence type="ECO:0000256" key="6">
    <source>
        <dbReference type="ARBA" id="ARBA00022833"/>
    </source>
</evidence>
<evidence type="ECO:0000313" key="11">
    <source>
        <dbReference type="Proteomes" id="UP000694925"/>
    </source>
</evidence>
<dbReference type="Pfam" id="PF00675">
    <property type="entry name" value="Peptidase_M16"/>
    <property type="match status" value="1"/>
</dbReference>